<dbReference type="InterPro" id="IPR001173">
    <property type="entry name" value="Glyco_trans_2-like"/>
</dbReference>
<dbReference type="InterPro" id="IPR029044">
    <property type="entry name" value="Nucleotide-diphossugar_trans"/>
</dbReference>
<evidence type="ECO:0000313" key="2">
    <source>
        <dbReference type="EMBL" id="TAA24166.1"/>
    </source>
</evidence>
<protein>
    <submittedName>
        <fullName evidence="2">Glycosyltransferase family 2 protein</fullName>
    </submittedName>
</protein>
<dbReference type="EMBL" id="SHMB01000012">
    <property type="protein sequence ID" value="TAA24166.1"/>
    <property type="molecule type" value="Genomic_DNA"/>
</dbReference>
<dbReference type="RefSeq" id="WP_130521672.1">
    <property type="nucleotide sequence ID" value="NZ_CP095475.1"/>
</dbReference>
<reference evidence="2 3" key="1">
    <citation type="submission" date="2019-02" db="EMBL/GenBank/DDBJ databases">
        <title>WGS of Pseudoxanthomonas species novum from clinical isolates.</title>
        <authorList>
            <person name="Bernier A.-M."/>
            <person name="Bernard K."/>
            <person name="Vachon A."/>
        </authorList>
    </citation>
    <scope>NUCLEOTIDE SEQUENCE [LARGE SCALE GENOMIC DNA]</scope>
    <source>
        <strain evidence="2 3">NML171202</strain>
    </source>
</reference>
<dbReference type="GeneID" id="93830705"/>
<dbReference type="CDD" id="cd04179">
    <property type="entry name" value="DPM_DPG-synthase_like"/>
    <property type="match status" value="1"/>
</dbReference>
<organism evidence="2 3">
    <name type="scientific">Pseudoxanthomonas winnipegensis</name>
    <dbReference type="NCBI Taxonomy" id="2480810"/>
    <lineage>
        <taxon>Bacteria</taxon>
        <taxon>Pseudomonadati</taxon>
        <taxon>Pseudomonadota</taxon>
        <taxon>Gammaproteobacteria</taxon>
        <taxon>Lysobacterales</taxon>
        <taxon>Lysobacteraceae</taxon>
        <taxon>Pseudoxanthomonas</taxon>
    </lineage>
</organism>
<comment type="caution">
    <text evidence="2">The sequence shown here is derived from an EMBL/GenBank/DDBJ whole genome shotgun (WGS) entry which is preliminary data.</text>
</comment>
<dbReference type="Gene3D" id="3.90.550.10">
    <property type="entry name" value="Spore Coat Polysaccharide Biosynthesis Protein SpsA, Chain A"/>
    <property type="match status" value="1"/>
</dbReference>
<gene>
    <name evidence="2" type="ORF">EA661_18970</name>
</gene>
<name>A0A4Q8L820_9GAMM</name>
<keyword evidence="2" id="KW-0808">Transferase</keyword>
<dbReference type="Pfam" id="PF00535">
    <property type="entry name" value="Glycos_transf_2"/>
    <property type="match status" value="1"/>
</dbReference>
<proteinExistence type="predicted"/>
<evidence type="ECO:0000259" key="1">
    <source>
        <dbReference type="Pfam" id="PF00535"/>
    </source>
</evidence>
<dbReference type="AlphaFoldDB" id="A0A4Q8L820"/>
<accession>A0A4Q8L820</accession>
<feature type="domain" description="Glycosyltransferase 2-like" evidence="1">
    <location>
        <begin position="11"/>
        <end position="126"/>
    </location>
</feature>
<dbReference type="GO" id="GO:0016740">
    <property type="term" value="F:transferase activity"/>
    <property type="evidence" value="ECO:0007669"/>
    <property type="project" value="UniProtKB-KW"/>
</dbReference>
<dbReference type="PANTHER" id="PTHR48090">
    <property type="entry name" value="UNDECAPRENYL-PHOSPHATE 4-DEOXY-4-FORMAMIDO-L-ARABINOSE TRANSFERASE-RELATED"/>
    <property type="match status" value="1"/>
</dbReference>
<dbReference type="PANTHER" id="PTHR48090:SF7">
    <property type="entry name" value="RFBJ PROTEIN"/>
    <property type="match status" value="1"/>
</dbReference>
<dbReference type="SUPFAM" id="SSF53448">
    <property type="entry name" value="Nucleotide-diphospho-sugar transferases"/>
    <property type="match status" value="1"/>
</dbReference>
<dbReference type="InterPro" id="IPR050256">
    <property type="entry name" value="Glycosyltransferase_2"/>
</dbReference>
<evidence type="ECO:0000313" key="3">
    <source>
        <dbReference type="Proteomes" id="UP000291286"/>
    </source>
</evidence>
<dbReference type="Proteomes" id="UP000291286">
    <property type="component" value="Unassembled WGS sequence"/>
</dbReference>
<sequence>MSALTMDDVAVVIPALNERLRIREVVEDALAVCPRVIVVDDGSDDGTSDCLDGLPVTLIRHPRRLGKGAALRSGFAEAARQGAQGVLTMDGDGQHRASDFPRMLEAANAYPGWVVNGARLRKRASQPIIRRIGNDFGDWGIAWGCGFRLVDTQSGQRFYPRSVFTLDGVEGEGFVFEAQMLISAARRAGARVVSVPIETRYAGTEPGTFRKSHFRLVRDLCRITTHVVGQVLRHGRLLSVYRGIRATRPVIHDPHGEFARVPAPSPAADA</sequence>